<dbReference type="CDD" id="cd03214">
    <property type="entry name" value="ABC_Iron-Siderophores_B12_Hemin"/>
    <property type="match status" value="1"/>
</dbReference>
<dbReference type="PROSITE" id="PS50893">
    <property type="entry name" value="ABC_TRANSPORTER_2"/>
    <property type="match status" value="1"/>
</dbReference>
<evidence type="ECO:0000256" key="1">
    <source>
        <dbReference type="ARBA" id="ARBA00022448"/>
    </source>
</evidence>
<dbReference type="EMBL" id="DVHH01000093">
    <property type="protein sequence ID" value="HIR54699.1"/>
    <property type="molecule type" value="Genomic_DNA"/>
</dbReference>
<feature type="domain" description="ABC transporter" evidence="5">
    <location>
        <begin position="2"/>
        <end position="236"/>
    </location>
</feature>
<keyword evidence="2" id="KW-0547">Nucleotide-binding</keyword>
<comment type="caution">
    <text evidence="6">The sequence shown here is derived from an EMBL/GenBank/DDBJ whole genome shotgun (WGS) entry which is preliminary data.</text>
</comment>
<keyword evidence="1" id="KW-0813">Transport</keyword>
<dbReference type="InterPro" id="IPR003439">
    <property type="entry name" value="ABC_transporter-like_ATP-bd"/>
</dbReference>
<gene>
    <name evidence="6" type="ORF">IAD36_03735</name>
</gene>
<dbReference type="PANTHER" id="PTHR42794">
    <property type="entry name" value="HEMIN IMPORT ATP-BINDING PROTEIN HMUV"/>
    <property type="match status" value="1"/>
</dbReference>
<evidence type="ECO:0000256" key="4">
    <source>
        <dbReference type="ARBA" id="ARBA00022967"/>
    </source>
</evidence>
<dbReference type="Pfam" id="PF00005">
    <property type="entry name" value="ABC_tran"/>
    <property type="match status" value="1"/>
</dbReference>
<accession>A0A9D1IZA8</accession>
<dbReference type="Gene3D" id="3.40.50.300">
    <property type="entry name" value="P-loop containing nucleotide triphosphate hydrolases"/>
    <property type="match status" value="1"/>
</dbReference>
<evidence type="ECO:0000259" key="5">
    <source>
        <dbReference type="PROSITE" id="PS50893"/>
    </source>
</evidence>
<dbReference type="SUPFAM" id="SSF52540">
    <property type="entry name" value="P-loop containing nucleoside triphosphate hydrolases"/>
    <property type="match status" value="1"/>
</dbReference>
<dbReference type="Proteomes" id="UP000824238">
    <property type="component" value="Unassembled WGS sequence"/>
</dbReference>
<dbReference type="InterPro" id="IPR003593">
    <property type="entry name" value="AAA+_ATPase"/>
</dbReference>
<organism evidence="6 7">
    <name type="scientific">Candidatus Scatomorpha intestinigallinarum</name>
    <dbReference type="NCBI Taxonomy" id="2840923"/>
    <lineage>
        <taxon>Bacteria</taxon>
        <taxon>Bacillati</taxon>
        <taxon>Bacillota</taxon>
        <taxon>Clostridia</taxon>
        <taxon>Eubacteriales</taxon>
        <taxon>Candidatus Scatomorpha</taxon>
    </lineage>
</organism>
<dbReference type="AlphaFoldDB" id="A0A9D1IZA8"/>
<evidence type="ECO:0000256" key="2">
    <source>
        <dbReference type="ARBA" id="ARBA00022741"/>
    </source>
</evidence>
<proteinExistence type="predicted"/>
<reference evidence="6" key="2">
    <citation type="journal article" date="2021" name="PeerJ">
        <title>Extensive microbial diversity within the chicken gut microbiome revealed by metagenomics and culture.</title>
        <authorList>
            <person name="Gilroy R."/>
            <person name="Ravi A."/>
            <person name="Getino M."/>
            <person name="Pursley I."/>
            <person name="Horton D.L."/>
            <person name="Alikhan N.F."/>
            <person name="Baker D."/>
            <person name="Gharbi K."/>
            <person name="Hall N."/>
            <person name="Watson M."/>
            <person name="Adriaenssens E.M."/>
            <person name="Foster-Nyarko E."/>
            <person name="Jarju S."/>
            <person name="Secka A."/>
            <person name="Antonio M."/>
            <person name="Oren A."/>
            <person name="Chaudhuri R.R."/>
            <person name="La Ragione R."/>
            <person name="Hildebrand F."/>
            <person name="Pallen M.J."/>
        </authorList>
    </citation>
    <scope>NUCLEOTIDE SEQUENCE</scope>
    <source>
        <strain evidence="6">ChiGjej3B3-7149</strain>
    </source>
</reference>
<evidence type="ECO:0000313" key="7">
    <source>
        <dbReference type="Proteomes" id="UP000824238"/>
    </source>
</evidence>
<dbReference type="GO" id="GO:0016887">
    <property type="term" value="F:ATP hydrolysis activity"/>
    <property type="evidence" value="ECO:0007669"/>
    <property type="project" value="InterPro"/>
</dbReference>
<dbReference type="SMART" id="SM00382">
    <property type="entry name" value="AAA"/>
    <property type="match status" value="1"/>
</dbReference>
<sequence>MIELKELRAGYGTFEVLHGISIAFPPGQVTAIAGPNGCGKSTLLRAVLGMAQRMGGQVLFDGRPVEELSAREIAQRAAYMPQDRPVPSISVRRMALHGRFPYLSYPRHYRREDYDIVDAALRRADALELADRPLPELSGGQRQRAYLAMVLAQGAGTVFMDEPTAFLDIRHQFGVMDTARSLAGDGRAVAIVTHDLALALRRADRLAIMQDGRLRMLGSPDEVFESGAVDEVFGVRLRRVDTPDGPQYYFAQEAF</sequence>
<evidence type="ECO:0000256" key="3">
    <source>
        <dbReference type="ARBA" id="ARBA00022840"/>
    </source>
</evidence>
<dbReference type="GO" id="GO:0005524">
    <property type="term" value="F:ATP binding"/>
    <property type="evidence" value="ECO:0007669"/>
    <property type="project" value="UniProtKB-KW"/>
</dbReference>
<dbReference type="FunFam" id="3.40.50.300:FF:000134">
    <property type="entry name" value="Iron-enterobactin ABC transporter ATP-binding protein"/>
    <property type="match status" value="1"/>
</dbReference>
<reference evidence="6" key="1">
    <citation type="submission" date="2020-10" db="EMBL/GenBank/DDBJ databases">
        <authorList>
            <person name="Gilroy R."/>
        </authorList>
    </citation>
    <scope>NUCLEOTIDE SEQUENCE</scope>
    <source>
        <strain evidence="6">ChiGjej3B3-7149</strain>
    </source>
</reference>
<name>A0A9D1IZA8_9FIRM</name>
<dbReference type="InterPro" id="IPR027417">
    <property type="entry name" value="P-loop_NTPase"/>
</dbReference>
<dbReference type="PANTHER" id="PTHR42794:SF1">
    <property type="entry name" value="HEMIN IMPORT ATP-BINDING PROTEIN HMUV"/>
    <property type="match status" value="1"/>
</dbReference>
<keyword evidence="4" id="KW-1278">Translocase</keyword>
<keyword evidence="3 6" id="KW-0067">ATP-binding</keyword>
<evidence type="ECO:0000313" key="6">
    <source>
        <dbReference type="EMBL" id="HIR54699.1"/>
    </source>
</evidence>
<protein>
    <submittedName>
        <fullName evidence="6">ABC transporter ATP-binding protein</fullName>
    </submittedName>
</protein>